<evidence type="ECO:0000256" key="1">
    <source>
        <dbReference type="ARBA" id="ARBA00008645"/>
    </source>
</evidence>
<evidence type="ECO:0000256" key="2">
    <source>
        <dbReference type="ARBA" id="ARBA00022801"/>
    </source>
</evidence>
<dbReference type="GO" id="GO:0016787">
    <property type="term" value="F:hydrolase activity"/>
    <property type="evidence" value="ECO:0007669"/>
    <property type="project" value="UniProtKB-KW"/>
</dbReference>
<protein>
    <recommendedName>
        <fullName evidence="6">Alpha/beta hydrolase family protein</fullName>
    </recommendedName>
</protein>
<dbReference type="Pfam" id="PF06500">
    <property type="entry name" value="FrsA-like"/>
    <property type="match status" value="1"/>
</dbReference>
<feature type="transmembrane region" description="Helical" evidence="3">
    <location>
        <begin position="314"/>
        <end position="335"/>
    </location>
</feature>
<evidence type="ECO:0000256" key="3">
    <source>
        <dbReference type="SAM" id="Phobius"/>
    </source>
</evidence>
<feature type="transmembrane region" description="Helical" evidence="3">
    <location>
        <begin position="360"/>
        <end position="380"/>
    </location>
</feature>
<dbReference type="RefSeq" id="WP_207949173.1">
    <property type="nucleotide sequence ID" value="NZ_BAAANZ010000002.1"/>
</dbReference>
<proteinExistence type="inferred from homology"/>
<dbReference type="InterPro" id="IPR050261">
    <property type="entry name" value="FrsA_esterase"/>
</dbReference>
<dbReference type="PANTHER" id="PTHR22946:SF0">
    <property type="entry name" value="DIENELACTONE HYDROLASE DOMAIN-CONTAINING PROTEIN"/>
    <property type="match status" value="1"/>
</dbReference>
<dbReference type="AlphaFoldDB" id="A0A840X8A4"/>
<comment type="caution">
    <text evidence="4">The sequence shown here is derived from an EMBL/GenBank/DDBJ whole genome shotgun (WGS) entry which is preliminary data.</text>
</comment>
<feature type="transmembrane region" description="Helical" evidence="3">
    <location>
        <begin position="448"/>
        <end position="472"/>
    </location>
</feature>
<feature type="transmembrane region" description="Helical" evidence="3">
    <location>
        <begin position="529"/>
        <end position="551"/>
    </location>
</feature>
<reference evidence="4 5" key="1">
    <citation type="submission" date="2020-08" db="EMBL/GenBank/DDBJ databases">
        <title>Sequencing the genomes of 1000 actinobacteria strains.</title>
        <authorList>
            <person name="Klenk H.-P."/>
        </authorList>
    </citation>
    <scope>NUCLEOTIDE SEQUENCE [LARGE SCALE GENOMIC DNA]</scope>
    <source>
        <strain evidence="4 5">DSM 23889</strain>
    </source>
</reference>
<comment type="similarity">
    <text evidence="1">Belongs to the AB hydrolase superfamily.</text>
</comment>
<evidence type="ECO:0008006" key="6">
    <source>
        <dbReference type="Google" id="ProtNLM"/>
    </source>
</evidence>
<gene>
    <name evidence="4" type="ORF">BJ959_001957</name>
</gene>
<dbReference type="SUPFAM" id="SSF53474">
    <property type="entry name" value="alpha/beta-Hydrolases"/>
    <property type="match status" value="1"/>
</dbReference>
<keyword evidence="3" id="KW-0472">Membrane</keyword>
<feature type="transmembrane region" description="Helical" evidence="3">
    <location>
        <begin position="492"/>
        <end position="517"/>
    </location>
</feature>
<accession>A0A840X8A4</accession>
<dbReference type="InterPro" id="IPR029058">
    <property type="entry name" value="AB_hydrolase_fold"/>
</dbReference>
<organism evidence="4 5">
    <name type="scientific">Microcella frigidaquae</name>
    <dbReference type="NCBI Taxonomy" id="424758"/>
    <lineage>
        <taxon>Bacteria</taxon>
        <taxon>Bacillati</taxon>
        <taxon>Actinomycetota</taxon>
        <taxon>Actinomycetes</taxon>
        <taxon>Micrococcales</taxon>
        <taxon>Microbacteriaceae</taxon>
        <taxon>Microcella</taxon>
    </lineage>
</organism>
<dbReference type="PANTHER" id="PTHR22946">
    <property type="entry name" value="DIENELACTONE HYDROLASE DOMAIN-CONTAINING PROTEIN-RELATED"/>
    <property type="match status" value="1"/>
</dbReference>
<dbReference type="EMBL" id="JACHBS010000001">
    <property type="protein sequence ID" value="MBB5618461.1"/>
    <property type="molecule type" value="Genomic_DNA"/>
</dbReference>
<keyword evidence="3" id="KW-0812">Transmembrane</keyword>
<sequence length="617" mass="66296">MRSALLRRNGFWLVVALVLALVSALGASLVQTNAGSVTVKDLKWETASGRMMNALLFTPNGATADEPAPAIVVSHGWWNNREMQAANYVELARRGYVVMSIDMYGHGNSDPLPADELAVGGTGMYDAVLLLADLPYVDRDRIGVSGHSNGARAANFSIPLDDASGDPLIASVLLVDNDPVYTDADGAYANVYGARDVGLIQAQYDEFFFRSYSPEGVPLTAPRDYLGTPNAQSFLHFGAAPEDVADEVREQGTVYTESIDGTEAMRVIYSLPQTHPWTTISSTAVGHLVDFFEESLGAPQPMDAGNQLWQLKEFFTALGLIAFGILLVTVPRALLETRAFRALAVPAAPAAALSGRIPAIWFWGGLVVSVVISGWSYILLSQTPAVLGITFNVVPSIVPQGSIFFIGVWAAINGLAALVLMAGAYVAFAKKSGMDLRAVGVLPGWRSFLHGIGLALTTVVLVYAVVFVLDFLFKTDFRLWVIGVKWFSVDKIGLALFVLPLFLIYFVANSVAINAFNRFTIAGREWVNTAILAIANSLAPVVLVVAQYTVFAISGELIPGFGGIFSIWLFPVIVILAVTAIISRKLYRATNNPYIAGFLNAAIVALISVSNSLVITY</sequence>
<evidence type="ECO:0000313" key="4">
    <source>
        <dbReference type="EMBL" id="MBB5618461.1"/>
    </source>
</evidence>
<keyword evidence="3" id="KW-1133">Transmembrane helix</keyword>
<dbReference type="InterPro" id="IPR010520">
    <property type="entry name" value="FrsA-like"/>
</dbReference>
<feature type="transmembrane region" description="Helical" evidence="3">
    <location>
        <begin position="594"/>
        <end position="615"/>
    </location>
</feature>
<keyword evidence="5" id="KW-1185">Reference proteome</keyword>
<dbReference type="Gene3D" id="3.40.50.1820">
    <property type="entry name" value="alpha/beta hydrolase"/>
    <property type="match status" value="1"/>
</dbReference>
<keyword evidence="2" id="KW-0378">Hydrolase</keyword>
<dbReference type="Proteomes" id="UP000552883">
    <property type="component" value="Unassembled WGS sequence"/>
</dbReference>
<name>A0A840X8A4_9MICO</name>
<evidence type="ECO:0000313" key="5">
    <source>
        <dbReference type="Proteomes" id="UP000552883"/>
    </source>
</evidence>
<feature type="transmembrane region" description="Helical" evidence="3">
    <location>
        <begin position="557"/>
        <end position="582"/>
    </location>
</feature>
<feature type="transmembrane region" description="Helical" evidence="3">
    <location>
        <begin position="400"/>
        <end position="428"/>
    </location>
</feature>